<proteinExistence type="predicted"/>
<feature type="compositionally biased region" description="Low complexity" evidence="1">
    <location>
        <begin position="422"/>
        <end position="460"/>
    </location>
</feature>
<protein>
    <recommendedName>
        <fullName evidence="2">Calcineurin-like phosphoesterase domain-containing protein</fullName>
    </recommendedName>
</protein>
<evidence type="ECO:0000259" key="2">
    <source>
        <dbReference type="Pfam" id="PF00149"/>
    </source>
</evidence>
<feature type="region of interest" description="Disordered" evidence="1">
    <location>
        <begin position="269"/>
        <end position="322"/>
    </location>
</feature>
<comment type="caution">
    <text evidence="3">The sequence shown here is derived from an EMBL/GenBank/DDBJ whole genome shotgun (WGS) entry which is preliminary data.</text>
</comment>
<evidence type="ECO:0000256" key="1">
    <source>
        <dbReference type="SAM" id="MobiDB-lite"/>
    </source>
</evidence>
<accession>A0ABQ5SB38</accession>
<dbReference type="InterPro" id="IPR004843">
    <property type="entry name" value="Calcineurin-like_PHP"/>
</dbReference>
<gene>
    <name evidence="3" type="ORF">VaNZ11_011370</name>
</gene>
<evidence type="ECO:0000313" key="3">
    <source>
        <dbReference type="EMBL" id="GLI67157.1"/>
    </source>
</evidence>
<feature type="compositionally biased region" description="Low complexity" evidence="1">
    <location>
        <begin position="849"/>
        <end position="864"/>
    </location>
</feature>
<evidence type="ECO:0000313" key="4">
    <source>
        <dbReference type="Proteomes" id="UP001165090"/>
    </source>
</evidence>
<dbReference type="Gene3D" id="3.60.21.10">
    <property type="match status" value="2"/>
</dbReference>
<dbReference type="Pfam" id="PF00149">
    <property type="entry name" value="Metallophos"/>
    <property type="match status" value="1"/>
</dbReference>
<dbReference type="PANTHER" id="PTHR36492:SF2">
    <property type="entry name" value="[ACYL-CARRIER-PROTEIN] PHOSPHODIESTERASE PPTH"/>
    <property type="match status" value="1"/>
</dbReference>
<dbReference type="EMBL" id="BSDZ01000078">
    <property type="protein sequence ID" value="GLI67157.1"/>
    <property type="molecule type" value="Genomic_DNA"/>
</dbReference>
<sequence length="895" mass="96060">MLRRSGARRLGVTQAAAAVQAHLLIGVSARRALNRGLIVTKCEADAGASRLLKGTLRVFAISDLHTHHRENLIWVRQLSTTEHQHDVLIVAGDISDDLEDLRVTLLALRQRFAVVFFCPGNHELWVSGRQRHHREGFSEVPWAAAVAQELQPKGKQAGPKGEDGGGQSHKPAPAHQPHQMMVHDSLDKLAVVMALSQELGVHVMPARLGRLRIVPLLAWHHKSFDKEPDIPGIPKASSLTISDYARCMWPARMVPELEAMRRFGSCPVRQHGHQIQDQHHHHQQQQPDGHVMGDCGTSTPDPSTADDPTAFPKAKGKNSGGSCGGSCGGMGFGADWGDGGHGSDAVAAWFDALNEPPYAWGCVYSHKTRSNSIVDSIARNGISGNTDFGNTAGPAASAPLVCHQLDHLPEMLGGENTILNNSSSSCTTTTTTSTCSSRRSGTATNSSGSGSGGLNDSNGRPGDTERSVQAPQQGPFQQQQQQQHAQIPLPVACVDEGAAAAEVQDEDVISFSHFLPLQELLPEKRYLTFPNLAKAVGSTYLADRILRLRPQMHVFGHTHFAWDAVRDGIRYVQAPLAYPSERRFRLRSLVMTAAGGPQGMDRSGTTAGIAASIATTDAEASRAEITSAEAISRTLTSSSTTHISEAEAGLEARMTELQAGSLECRSKFSEAREEPTGQGEGHVGLKEQEGLTAPWPSSLDPGDGRWLPLCIYRAQYTVRVLPRGDPDVDGGCGVASEAAETVLDQASALAQPPQLQPVAKLLLRPEAGASTRGGVIAAGLGDESEQVPKVEVLEWRSQWCPEQAAMWSSYYKRHSRRPHELQLAPWVAERYSRRLRRSVDKQALGSSATAAAVLTSASSPLTSAEDASLEGKAGDGMGTDTLASGEINPDETELE</sequence>
<dbReference type="CDD" id="cd00838">
    <property type="entry name" value="MPP_superfamily"/>
    <property type="match status" value="1"/>
</dbReference>
<feature type="region of interest" description="Disordered" evidence="1">
    <location>
        <begin position="849"/>
        <end position="895"/>
    </location>
</feature>
<name>A0ABQ5SB38_9CHLO</name>
<feature type="domain" description="Calcineurin-like phosphoesterase" evidence="2">
    <location>
        <begin position="56"/>
        <end position="133"/>
    </location>
</feature>
<feature type="compositionally biased region" description="Low complexity" evidence="1">
    <location>
        <begin position="469"/>
        <end position="484"/>
    </location>
</feature>
<keyword evidence="4" id="KW-1185">Reference proteome</keyword>
<organism evidence="3 4">
    <name type="scientific">Volvox africanus</name>
    <dbReference type="NCBI Taxonomy" id="51714"/>
    <lineage>
        <taxon>Eukaryota</taxon>
        <taxon>Viridiplantae</taxon>
        <taxon>Chlorophyta</taxon>
        <taxon>core chlorophytes</taxon>
        <taxon>Chlorophyceae</taxon>
        <taxon>CS clade</taxon>
        <taxon>Chlamydomonadales</taxon>
        <taxon>Volvocaceae</taxon>
        <taxon>Volvox</taxon>
    </lineage>
</organism>
<dbReference type="Proteomes" id="UP001165090">
    <property type="component" value="Unassembled WGS sequence"/>
</dbReference>
<dbReference type="SUPFAM" id="SSF56300">
    <property type="entry name" value="Metallo-dependent phosphatases"/>
    <property type="match status" value="2"/>
</dbReference>
<reference evidence="3 4" key="1">
    <citation type="journal article" date="2023" name="IScience">
        <title>Expanded male sex-determining region conserved during the evolution of homothallism in the green alga Volvox.</title>
        <authorList>
            <person name="Yamamoto K."/>
            <person name="Matsuzaki R."/>
            <person name="Mahakham W."/>
            <person name="Heman W."/>
            <person name="Sekimoto H."/>
            <person name="Kawachi M."/>
            <person name="Minakuchi Y."/>
            <person name="Toyoda A."/>
            <person name="Nozaki H."/>
        </authorList>
    </citation>
    <scope>NUCLEOTIDE SEQUENCE [LARGE SCALE GENOMIC DNA]</scope>
    <source>
        <strain evidence="3 4">NIES-4468</strain>
    </source>
</reference>
<dbReference type="PANTHER" id="PTHR36492">
    <property type="match status" value="1"/>
</dbReference>
<feature type="region of interest" description="Disordered" evidence="1">
    <location>
        <begin position="151"/>
        <end position="176"/>
    </location>
</feature>
<dbReference type="InterPro" id="IPR052963">
    <property type="entry name" value="Pantetheine_PDE"/>
</dbReference>
<feature type="region of interest" description="Disordered" evidence="1">
    <location>
        <begin position="413"/>
        <end position="484"/>
    </location>
</feature>
<dbReference type="InterPro" id="IPR029052">
    <property type="entry name" value="Metallo-depent_PP-like"/>
</dbReference>